<name>A0AAJ7CHX0_CEPCN</name>
<protein>
    <submittedName>
        <fullName evidence="3">Uncharacterized protein LOC107275036</fullName>
    </submittedName>
</protein>
<evidence type="ECO:0000259" key="1">
    <source>
        <dbReference type="Pfam" id="PF16064"/>
    </source>
</evidence>
<proteinExistence type="predicted"/>
<dbReference type="Pfam" id="PF16064">
    <property type="entry name" value="DUF4806"/>
    <property type="match status" value="1"/>
</dbReference>
<evidence type="ECO:0000313" key="2">
    <source>
        <dbReference type="Proteomes" id="UP000694920"/>
    </source>
</evidence>
<organism evidence="2 3">
    <name type="scientific">Cephus cinctus</name>
    <name type="common">Wheat stem sawfly</name>
    <dbReference type="NCBI Taxonomy" id="211228"/>
    <lineage>
        <taxon>Eukaryota</taxon>
        <taxon>Metazoa</taxon>
        <taxon>Ecdysozoa</taxon>
        <taxon>Arthropoda</taxon>
        <taxon>Hexapoda</taxon>
        <taxon>Insecta</taxon>
        <taxon>Pterygota</taxon>
        <taxon>Neoptera</taxon>
        <taxon>Endopterygota</taxon>
        <taxon>Hymenoptera</taxon>
        <taxon>Cephoidea</taxon>
        <taxon>Cephidae</taxon>
        <taxon>Cephus</taxon>
    </lineage>
</organism>
<dbReference type="InterPro" id="IPR032071">
    <property type="entry name" value="DUF4806"/>
</dbReference>
<dbReference type="Proteomes" id="UP000694920">
    <property type="component" value="Unplaced"/>
</dbReference>
<reference evidence="3" key="1">
    <citation type="submission" date="2025-08" db="UniProtKB">
        <authorList>
            <consortium name="RefSeq"/>
        </authorList>
    </citation>
    <scope>IDENTIFICATION</scope>
</reference>
<accession>A0AAJ7CHX0</accession>
<keyword evidence="2" id="KW-1185">Reference proteome</keyword>
<dbReference type="GeneID" id="107275036"/>
<dbReference type="AlphaFoldDB" id="A0AAJ7CHX0"/>
<feature type="domain" description="DUF4806" evidence="1">
    <location>
        <begin position="90"/>
        <end position="160"/>
    </location>
</feature>
<dbReference type="PANTHER" id="PTHR34153">
    <property type="entry name" value="SI:CH211-262H13.3-RELATED-RELATED"/>
    <property type="match status" value="1"/>
</dbReference>
<dbReference type="KEGG" id="ccin:107275036"/>
<sequence>MYYEVYLCKRGYNNAIFVFHQLFKSCSVVILLDRSLLFQIDFEKWVIYLLNVIKLNQDRQRNTLEKLSEHIIQLRIPEGYELQQETILPKLPLTTLKGFLNFEKLLNTNKVAMAHCVQYFKNIGGSSLSDATRRILYATFDKDLATSFSWLGQKNNYKLKDTGYSKALFAAVKSRKYEDNICSDRDIETAIINWCRHAADRVRAHRSKVSN</sequence>
<dbReference type="RefSeq" id="XP_015610260.1">
    <property type="nucleotide sequence ID" value="XM_015754774.2"/>
</dbReference>
<evidence type="ECO:0000313" key="3">
    <source>
        <dbReference type="RefSeq" id="XP_015610260.1"/>
    </source>
</evidence>
<dbReference type="PANTHER" id="PTHR34153:SF2">
    <property type="entry name" value="SI:CH211-262H13.3-RELATED"/>
    <property type="match status" value="1"/>
</dbReference>
<gene>
    <name evidence="3" type="primary">LOC107275036</name>
</gene>